<proteinExistence type="inferred from homology"/>
<keyword evidence="6" id="KW-1185">Reference proteome</keyword>
<keyword evidence="1 4" id="KW-0812">Transmembrane</keyword>
<evidence type="ECO:0000256" key="3">
    <source>
        <dbReference type="ARBA" id="ARBA00023136"/>
    </source>
</evidence>
<sequence>MEDQRKTMSVSGNDKATVRSEDVAHFMDEYKKRRKTQMARFFGVTMFTLITCRMAMKKMTTIKAPLSTFQTNYAIPRVQAQTGTGVQEGLKSSLIVTTAMTLGTFGMGITGTCWSWDVSSFQELKQRLERRANNEPVVTNMPLDKSSQQVVDALVEPQNQSLCK</sequence>
<protein>
    <recommendedName>
        <fullName evidence="4">Altered inheritance of mitochondria protein 11</fullName>
    </recommendedName>
</protein>
<gene>
    <name evidence="5" type="primary">SUVZ02G0585</name>
    <name evidence="4" type="synonym">AIM11</name>
    <name evidence="5" type="ORF">SUVZ_02G0585</name>
</gene>
<evidence type="ECO:0000313" key="5">
    <source>
        <dbReference type="EMBL" id="CAI4056076.1"/>
    </source>
</evidence>
<reference evidence="5" key="1">
    <citation type="submission" date="2022-10" db="EMBL/GenBank/DDBJ databases">
        <authorList>
            <person name="Byrne P K."/>
        </authorList>
    </citation>
    <scope>NUCLEOTIDE SEQUENCE</scope>
    <source>
        <strain evidence="5">ZP964</strain>
    </source>
</reference>
<evidence type="ECO:0000256" key="4">
    <source>
        <dbReference type="RuleBase" id="RU367098"/>
    </source>
</evidence>
<evidence type="ECO:0000256" key="2">
    <source>
        <dbReference type="ARBA" id="ARBA00022989"/>
    </source>
</evidence>
<organism evidence="5 6">
    <name type="scientific">Saccharomyces uvarum</name>
    <name type="common">Yeast</name>
    <name type="synonym">Saccharomyces bayanus var. uvarum</name>
    <dbReference type="NCBI Taxonomy" id="230603"/>
    <lineage>
        <taxon>Eukaryota</taxon>
        <taxon>Fungi</taxon>
        <taxon>Dikarya</taxon>
        <taxon>Ascomycota</taxon>
        <taxon>Saccharomycotina</taxon>
        <taxon>Saccharomycetes</taxon>
        <taxon>Saccharomycetales</taxon>
        <taxon>Saccharomycetaceae</taxon>
        <taxon>Saccharomyces</taxon>
    </lineage>
</organism>
<dbReference type="PANTHER" id="PTHR39136">
    <property type="entry name" value="ALTERED INHERITANCE OF MITOCHONDRIA PROTEIN 11"/>
    <property type="match status" value="1"/>
</dbReference>
<dbReference type="InterPro" id="IPR038814">
    <property type="entry name" value="AIM11"/>
</dbReference>
<evidence type="ECO:0000313" key="6">
    <source>
        <dbReference type="Proteomes" id="UP001162085"/>
    </source>
</evidence>
<accession>A0ABN8WMW4</accession>
<evidence type="ECO:0000256" key="1">
    <source>
        <dbReference type="ARBA" id="ARBA00022692"/>
    </source>
</evidence>
<comment type="subcellular location">
    <subcellularLocation>
        <location evidence="4">Membrane</location>
        <topology evidence="4">Multi-pass membrane protein</topology>
    </subcellularLocation>
</comment>
<dbReference type="PANTHER" id="PTHR39136:SF1">
    <property type="entry name" value="ALTERED INHERITANCE OF MITOCHONDRIA PROTEIN 11"/>
    <property type="match status" value="1"/>
</dbReference>
<keyword evidence="2 4" id="KW-1133">Transmembrane helix</keyword>
<comment type="similarity">
    <text evidence="4">Belongs to the AIM11 family.</text>
</comment>
<name>A0ABN8WMW4_SACUV</name>
<dbReference type="Proteomes" id="UP001162085">
    <property type="component" value="Chromosome 2"/>
</dbReference>
<keyword evidence="3 4" id="KW-0472">Membrane</keyword>
<feature type="transmembrane region" description="Helical" evidence="4">
    <location>
        <begin position="38"/>
        <end position="56"/>
    </location>
</feature>
<dbReference type="EMBL" id="OX365929">
    <property type="protein sequence ID" value="CAI4056076.1"/>
    <property type="molecule type" value="Genomic_DNA"/>
</dbReference>